<dbReference type="AlphaFoldDB" id="A0A402B680"/>
<evidence type="ECO:0000313" key="2">
    <source>
        <dbReference type="Proteomes" id="UP000287171"/>
    </source>
</evidence>
<dbReference type="Proteomes" id="UP000287171">
    <property type="component" value="Unassembled WGS sequence"/>
</dbReference>
<proteinExistence type="predicted"/>
<keyword evidence="2" id="KW-1185">Reference proteome</keyword>
<accession>A0A402B680</accession>
<gene>
    <name evidence="1" type="ORF">KDA_23230</name>
</gene>
<protein>
    <submittedName>
        <fullName evidence="1">Uncharacterized protein</fullName>
    </submittedName>
</protein>
<sequence>MIKGNVESAKYLIRKTAAPAPLFDQIIMYADYSLNVGVRAVLWVHINLTENYKFLIRKFNVPVVVCE</sequence>
<name>A0A402B680_9CHLR</name>
<organism evidence="1 2">
    <name type="scientific">Dictyobacter alpinus</name>
    <dbReference type="NCBI Taxonomy" id="2014873"/>
    <lineage>
        <taxon>Bacteria</taxon>
        <taxon>Bacillati</taxon>
        <taxon>Chloroflexota</taxon>
        <taxon>Ktedonobacteria</taxon>
        <taxon>Ktedonobacterales</taxon>
        <taxon>Dictyobacteraceae</taxon>
        <taxon>Dictyobacter</taxon>
    </lineage>
</organism>
<evidence type="ECO:0000313" key="1">
    <source>
        <dbReference type="EMBL" id="GCE26839.1"/>
    </source>
</evidence>
<dbReference type="EMBL" id="BIFT01000001">
    <property type="protein sequence ID" value="GCE26839.1"/>
    <property type="molecule type" value="Genomic_DNA"/>
</dbReference>
<comment type="caution">
    <text evidence="1">The sequence shown here is derived from an EMBL/GenBank/DDBJ whole genome shotgun (WGS) entry which is preliminary data.</text>
</comment>
<reference evidence="2" key="1">
    <citation type="submission" date="2018-12" db="EMBL/GenBank/DDBJ databases">
        <title>Tengunoibacter tsumagoiensis gen. nov., sp. nov., Dictyobacter kobayashii sp. nov., D. alpinus sp. nov., and D. joshuensis sp. nov. and description of Dictyobacteraceae fam. nov. within the order Ktedonobacterales isolated from Tengu-no-mugimeshi.</title>
        <authorList>
            <person name="Wang C.M."/>
            <person name="Zheng Y."/>
            <person name="Sakai Y."/>
            <person name="Toyoda A."/>
            <person name="Minakuchi Y."/>
            <person name="Abe K."/>
            <person name="Yokota A."/>
            <person name="Yabe S."/>
        </authorList>
    </citation>
    <scope>NUCLEOTIDE SEQUENCE [LARGE SCALE GENOMIC DNA]</scope>
    <source>
        <strain evidence="2">Uno16</strain>
    </source>
</reference>